<reference evidence="1" key="1">
    <citation type="submission" date="2023-08" db="EMBL/GenBank/DDBJ databases">
        <authorList>
            <person name="Messyasz A."/>
            <person name="Mannisto M.K."/>
            <person name="Kerkhof L.J."/>
            <person name="Haggblom M."/>
        </authorList>
    </citation>
    <scope>NUCLEOTIDE SEQUENCE</scope>
    <source>
        <strain evidence="1">M8UP39</strain>
    </source>
</reference>
<reference evidence="1" key="2">
    <citation type="journal article" date="2024" name="Environ. Microbiol.">
        <title>Genome analysis and description of Tunturibacter gen. nov. expands the diversity of Terriglobia in tundra soils.</title>
        <authorList>
            <person name="Messyasz A."/>
            <person name="Mannisto M.K."/>
            <person name="Kerkhof L.J."/>
            <person name="Haggblom M.M."/>
        </authorList>
    </citation>
    <scope>NUCLEOTIDE SEQUENCE</scope>
    <source>
        <strain evidence="1">M8UP39</strain>
    </source>
</reference>
<dbReference type="KEGG" id="tgi:RBB81_16990"/>
<dbReference type="EMBL" id="CP132938">
    <property type="protein sequence ID" value="XCB21269.1"/>
    <property type="molecule type" value="Genomic_DNA"/>
</dbReference>
<gene>
    <name evidence="1" type="ORF">RBB81_16990</name>
</gene>
<protein>
    <submittedName>
        <fullName evidence="1">Uncharacterized protein</fullName>
    </submittedName>
</protein>
<proteinExistence type="predicted"/>
<name>A0AAU7YX86_9BACT</name>
<dbReference type="AlphaFoldDB" id="A0AAU7YX86"/>
<organism evidence="1">
    <name type="scientific">Tunturiibacter gelidiferens</name>
    <dbReference type="NCBI Taxonomy" id="3069689"/>
    <lineage>
        <taxon>Bacteria</taxon>
        <taxon>Pseudomonadati</taxon>
        <taxon>Acidobacteriota</taxon>
        <taxon>Terriglobia</taxon>
        <taxon>Terriglobales</taxon>
        <taxon>Acidobacteriaceae</taxon>
        <taxon>Tunturiibacter</taxon>
    </lineage>
</organism>
<accession>A0AAU7YX86</accession>
<evidence type="ECO:0000313" key="1">
    <source>
        <dbReference type="EMBL" id="XCB21269.1"/>
    </source>
</evidence>
<sequence>MKNMQPQPNPIKAYQRKSTAARRVGKNTRCTCGETRIEALVGSSGICIECHRKATGRSIYDKHHVAGKANSDITVKIPAKDHWAILSVAQYDWPKETLENPTGCPLRATAACIRGFIDTVRYLMESLLHWITDLLEMLSALLVERLGPDWWLGTPISQFARKG</sequence>
<dbReference type="RefSeq" id="WP_353071482.1">
    <property type="nucleotide sequence ID" value="NZ_CP132938.1"/>
</dbReference>